<reference evidence="2 3" key="1">
    <citation type="submission" date="2021-06" db="EMBL/GenBank/DDBJ databases">
        <title>Caerostris darwini draft genome.</title>
        <authorList>
            <person name="Kono N."/>
            <person name="Arakawa K."/>
        </authorList>
    </citation>
    <scope>NUCLEOTIDE SEQUENCE [LARGE SCALE GENOMIC DNA]</scope>
</reference>
<evidence type="ECO:0000313" key="2">
    <source>
        <dbReference type="EMBL" id="GIY45065.1"/>
    </source>
</evidence>
<comment type="caution">
    <text evidence="2">The sequence shown here is derived from an EMBL/GenBank/DDBJ whole genome shotgun (WGS) entry which is preliminary data.</text>
</comment>
<feature type="chain" id="PRO_5043405560" evidence="1">
    <location>
        <begin position="23"/>
        <end position="128"/>
    </location>
</feature>
<keyword evidence="1" id="KW-0732">Signal</keyword>
<organism evidence="2 3">
    <name type="scientific">Caerostris darwini</name>
    <dbReference type="NCBI Taxonomy" id="1538125"/>
    <lineage>
        <taxon>Eukaryota</taxon>
        <taxon>Metazoa</taxon>
        <taxon>Ecdysozoa</taxon>
        <taxon>Arthropoda</taxon>
        <taxon>Chelicerata</taxon>
        <taxon>Arachnida</taxon>
        <taxon>Araneae</taxon>
        <taxon>Araneomorphae</taxon>
        <taxon>Entelegynae</taxon>
        <taxon>Araneoidea</taxon>
        <taxon>Araneidae</taxon>
        <taxon>Caerostris</taxon>
    </lineage>
</organism>
<evidence type="ECO:0000256" key="1">
    <source>
        <dbReference type="SAM" id="SignalP"/>
    </source>
</evidence>
<gene>
    <name evidence="2" type="ORF">CDAR_519841</name>
</gene>
<evidence type="ECO:0000313" key="3">
    <source>
        <dbReference type="Proteomes" id="UP001054837"/>
    </source>
</evidence>
<feature type="signal peptide" evidence="1">
    <location>
        <begin position="1"/>
        <end position="22"/>
    </location>
</feature>
<dbReference type="AlphaFoldDB" id="A0AAV4TJV9"/>
<name>A0AAV4TJV9_9ARAC</name>
<protein>
    <submittedName>
        <fullName evidence="2">Uncharacterized protein</fullName>
    </submittedName>
</protein>
<dbReference type="EMBL" id="BPLQ01009586">
    <property type="protein sequence ID" value="GIY45065.1"/>
    <property type="molecule type" value="Genomic_DNA"/>
</dbReference>
<proteinExistence type="predicted"/>
<keyword evidence="3" id="KW-1185">Reference proteome</keyword>
<sequence>MHPVGPLFPAMILAILLVTTHLHPISRPPRDDYQTFQTEMLPSGSADDNVFRTLVEGNHQLQEQHFHYLGTPREESRQKRILAGFTRTRPSLYVKSSSNTRDFLNTYIRGNFRRSGYSFDRPRPLRWG</sequence>
<dbReference type="Proteomes" id="UP001054837">
    <property type="component" value="Unassembled WGS sequence"/>
</dbReference>
<accession>A0AAV4TJV9</accession>